<sequence length="594" mass="65119">MQVSVHKSQTPSTGPSRDGQPPPPRATGAPVIQPVAMPVNNKNREPWSTGLCDCFTDVRSCCLTYWCPCITFGRIAEIVDKGSTSCGVSCLLYALREYTTGCGWIYSYNCRSRMRRQYNLSKGPCNDCLIHFCCEGCALCQEYRELQHLGFDMSRGWHGNVERRKQGVTMAPLVQAAMRESLDLAGESGDSVVVQGLGVGNLGAVSVHKSQTPSTGPSRDGQPPPPRATGAPVIQPVAMPVNNKNREPWSTGLCDCFTDVRSCCLTYWCPCITFGRIAEIVDKGSTSCGVSCLLYALREYTTGCGWIYSYNCRSRMRRQYNLSKGPCNDCLIHFCCEGCALCQEYRELQHLGFDMSRGWHGNVERRKQGVTMAPLVQAAMRESLDLAGESRDSVVVQGLGVGNLGAVRWTGIGGGARVSGPSMYGQPPPRTSDRPPPPPATGVPVIQPVAMQVNNNNPGPWSTGLCDCFTDVPSCCLTYWCPCITFGRIVEIVDEGSTSCGASGALYALIAFVTGCPCIYSCFYRSRMRRQYMLSEDPCPDCLIHFCCENCALCQEYRELQHRGFDMSLGWHGNVERQNQGVTKAPFVQGGMNR</sequence>
<protein>
    <submittedName>
        <fullName evidence="3">Uncharacterized protein</fullName>
    </submittedName>
</protein>
<gene>
    <name evidence="3" type="ORF">BUALT_Bualt17G0091900</name>
</gene>
<accession>A0AAV6W7A7</accession>
<evidence type="ECO:0000256" key="2">
    <source>
        <dbReference type="SAM" id="Phobius"/>
    </source>
</evidence>
<feature type="compositionally biased region" description="Polar residues" evidence="1">
    <location>
        <begin position="208"/>
        <end position="217"/>
    </location>
</feature>
<keyword evidence="2" id="KW-1133">Transmembrane helix</keyword>
<evidence type="ECO:0000313" key="4">
    <source>
        <dbReference type="Proteomes" id="UP000826271"/>
    </source>
</evidence>
<dbReference type="Proteomes" id="UP000826271">
    <property type="component" value="Unassembled WGS sequence"/>
</dbReference>
<dbReference type="AlphaFoldDB" id="A0AAV6W7A7"/>
<organism evidence="3 4">
    <name type="scientific">Buddleja alternifolia</name>
    <dbReference type="NCBI Taxonomy" id="168488"/>
    <lineage>
        <taxon>Eukaryota</taxon>
        <taxon>Viridiplantae</taxon>
        <taxon>Streptophyta</taxon>
        <taxon>Embryophyta</taxon>
        <taxon>Tracheophyta</taxon>
        <taxon>Spermatophyta</taxon>
        <taxon>Magnoliopsida</taxon>
        <taxon>eudicotyledons</taxon>
        <taxon>Gunneridae</taxon>
        <taxon>Pentapetalae</taxon>
        <taxon>asterids</taxon>
        <taxon>lamiids</taxon>
        <taxon>Lamiales</taxon>
        <taxon>Scrophulariaceae</taxon>
        <taxon>Buddlejeae</taxon>
        <taxon>Buddleja</taxon>
    </lineage>
</organism>
<feature type="transmembrane region" description="Helical" evidence="2">
    <location>
        <begin position="504"/>
        <end position="523"/>
    </location>
</feature>
<feature type="region of interest" description="Disordered" evidence="1">
    <location>
        <begin position="420"/>
        <end position="442"/>
    </location>
</feature>
<dbReference type="InterPro" id="IPR006461">
    <property type="entry name" value="PLAC_motif_containing"/>
</dbReference>
<comment type="caution">
    <text evidence="3">The sequence shown here is derived from an EMBL/GenBank/DDBJ whole genome shotgun (WGS) entry which is preliminary data.</text>
</comment>
<dbReference type="PANTHER" id="PTHR15907">
    <property type="entry name" value="DUF614 FAMILY PROTEIN-RELATED"/>
    <property type="match status" value="1"/>
</dbReference>
<keyword evidence="2" id="KW-0812">Transmembrane</keyword>
<proteinExistence type="predicted"/>
<keyword evidence="4" id="KW-1185">Reference proteome</keyword>
<evidence type="ECO:0000313" key="3">
    <source>
        <dbReference type="EMBL" id="KAG8366554.1"/>
    </source>
</evidence>
<reference evidence="3" key="1">
    <citation type="submission" date="2019-10" db="EMBL/GenBank/DDBJ databases">
        <authorList>
            <person name="Zhang R."/>
            <person name="Pan Y."/>
            <person name="Wang J."/>
            <person name="Ma R."/>
            <person name="Yu S."/>
        </authorList>
    </citation>
    <scope>NUCLEOTIDE SEQUENCE</scope>
    <source>
        <strain evidence="3">LA-IB0</strain>
        <tissue evidence="3">Leaf</tissue>
    </source>
</reference>
<dbReference type="NCBIfam" id="TIGR01571">
    <property type="entry name" value="A_thal_Cys_rich"/>
    <property type="match status" value="3"/>
</dbReference>
<keyword evidence="2" id="KW-0472">Membrane</keyword>
<feature type="region of interest" description="Disordered" evidence="1">
    <location>
        <begin position="1"/>
        <end position="33"/>
    </location>
</feature>
<dbReference type="EMBL" id="WHWC01000017">
    <property type="protein sequence ID" value="KAG8366554.1"/>
    <property type="molecule type" value="Genomic_DNA"/>
</dbReference>
<feature type="compositionally biased region" description="Polar residues" evidence="1">
    <location>
        <begin position="1"/>
        <end position="15"/>
    </location>
</feature>
<evidence type="ECO:0000256" key="1">
    <source>
        <dbReference type="SAM" id="MobiDB-lite"/>
    </source>
</evidence>
<name>A0AAV6W7A7_9LAMI</name>
<feature type="region of interest" description="Disordered" evidence="1">
    <location>
        <begin position="207"/>
        <end position="233"/>
    </location>
</feature>
<dbReference type="Pfam" id="PF04749">
    <property type="entry name" value="PLAC8"/>
    <property type="match status" value="3"/>
</dbReference>
<feature type="compositionally biased region" description="Pro residues" evidence="1">
    <location>
        <begin position="426"/>
        <end position="441"/>
    </location>
</feature>